<evidence type="ECO:0000313" key="2">
    <source>
        <dbReference type="EMBL" id="KUJ18513.1"/>
    </source>
</evidence>
<accession>A0A194XEB0</accession>
<dbReference type="RefSeq" id="XP_018072868.1">
    <property type="nucleotide sequence ID" value="XM_018218323.1"/>
</dbReference>
<dbReference type="Pfam" id="PF26639">
    <property type="entry name" value="Het-6_barrel"/>
    <property type="match status" value="1"/>
</dbReference>
<keyword evidence="3" id="KW-1185">Reference proteome</keyword>
<evidence type="ECO:0000313" key="3">
    <source>
        <dbReference type="Proteomes" id="UP000070700"/>
    </source>
</evidence>
<gene>
    <name evidence="2" type="ORF">LY89DRAFT_717126</name>
</gene>
<dbReference type="InterPro" id="IPR052895">
    <property type="entry name" value="HetReg/Transcr_Mod"/>
</dbReference>
<feature type="domain" description="Heterokaryon incompatibility" evidence="1">
    <location>
        <begin position="145"/>
        <end position="299"/>
    </location>
</feature>
<proteinExistence type="predicted"/>
<dbReference type="Pfam" id="PF06985">
    <property type="entry name" value="HET"/>
    <property type="match status" value="1"/>
</dbReference>
<sequence length="721" mass="81153">MPMFPKLEIDDNRLVILLSVANEVNRGDPFCCNIELGTIKQEVLSSVQRCTSRALRFTGTQQSLEPKASSHDCGEQPEPDLNLYEVTTSFEVNLNLLTASRYTERYSYTPLSARQIRLLHLAPGKNPDPLKISFTASSIDNLPDYQALSYTWDSPAVKHYVLCDAKIISVTCNLMSALCQLRHESKEQVLWTDALCIDQNDAAERGSQVALMRQIYKDARVVIWLGEDDSHTWEALELLQQLAGLEVYSQRPAPNEQASSNPDTFTMNSILPFAKHPSWKYLEEIFWKPWFFRAWIIQETVLAKTLTIRIGKFTVPWKHFELATKLLGKSVARQSHKIYIGDEWSIVTSPFTNLNDLRVSLLQSQGGSLEKLLVLTNASCATLPVDKVYAIQGLVSERDAPILMPDYSATVEQVFTTVAQSLLHSSLDVLSQVVGPYLRRQTSLPTWVPDWSTSFRAKPFLHLESSKSLFRACGNTTHRASFSSGDKLVAKGILIDKIKMVGLPFVPNKKATRVTPLQRAYRAFDRMSSGMELLRIQMTLFLCHLHGWEDVVQSLSSYPTGESVNNAFARTLIAGASIVAEFRNPTARVVVEDAYNYFKYLLTQSISNMQPANMGDVNIKWQEWDDAVVSASKQYMSFLEEAAWGRVFFITERGYMGLGPMSAFAGDEVAVLCGGKTPYILSRDANQKSSNFRLIGEVYIHGLMKGEAFQENKELREIVLI</sequence>
<evidence type="ECO:0000259" key="1">
    <source>
        <dbReference type="Pfam" id="PF06985"/>
    </source>
</evidence>
<dbReference type="PANTHER" id="PTHR24148">
    <property type="entry name" value="ANKYRIN REPEAT DOMAIN-CONTAINING PROTEIN 39 HOMOLOG-RELATED"/>
    <property type="match status" value="1"/>
</dbReference>
<dbReference type="AlphaFoldDB" id="A0A194XEB0"/>
<dbReference type="GeneID" id="28828049"/>
<dbReference type="InterPro" id="IPR010730">
    <property type="entry name" value="HET"/>
</dbReference>
<name>A0A194XEB0_MOLSC</name>
<dbReference type="InParanoid" id="A0A194XEB0"/>
<dbReference type="KEGG" id="psco:LY89DRAFT_717126"/>
<dbReference type="Proteomes" id="UP000070700">
    <property type="component" value="Unassembled WGS sequence"/>
</dbReference>
<reference evidence="2 3" key="1">
    <citation type="submission" date="2015-10" db="EMBL/GenBank/DDBJ databases">
        <title>Full genome of DAOMC 229536 Phialocephala scopiformis, a fungal endophyte of spruce producing the potent anti-insectan compound rugulosin.</title>
        <authorList>
            <consortium name="DOE Joint Genome Institute"/>
            <person name="Walker A.K."/>
            <person name="Frasz S.L."/>
            <person name="Seifert K.A."/>
            <person name="Miller J.D."/>
            <person name="Mondo S.J."/>
            <person name="Labutti K."/>
            <person name="Lipzen A."/>
            <person name="Dockter R."/>
            <person name="Kennedy M."/>
            <person name="Grigoriev I.V."/>
            <person name="Spatafora J.W."/>
        </authorList>
    </citation>
    <scope>NUCLEOTIDE SEQUENCE [LARGE SCALE GENOMIC DNA]</scope>
    <source>
        <strain evidence="2 3">CBS 120377</strain>
    </source>
</reference>
<dbReference type="EMBL" id="KQ947412">
    <property type="protein sequence ID" value="KUJ18513.1"/>
    <property type="molecule type" value="Genomic_DNA"/>
</dbReference>
<dbReference type="OrthoDB" id="3598674at2759"/>
<dbReference type="PANTHER" id="PTHR24148:SF73">
    <property type="entry name" value="HET DOMAIN PROTEIN (AFU_ORTHOLOGUE AFUA_8G01020)"/>
    <property type="match status" value="1"/>
</dbReference>
<organism evidence="2 3">
    <name type="scientific">Mollisia scopiformis</name>
    <name type="common">Conifer needle endophyte fungus</name>
    <name type="synonym">Phialocephala scopiformis</name>
    <dbReference type="NCBI Taxonomy" id="149040"/>
    <lineage>
        <taxon>Eukaryota</taxon>
        <taxon>Fungi</taxon>
        <taxon>Dikarya</taxon>
        <taxon>Ascomycota</taxon>
        <taxon>Pezizomycotina</taxon>
        <taxon>Leotiomycetes</taxon>
        <taxon>Helotiales</taxon>
        <taxon>Mollisiaceae</taxon>
        <taxon>Mollisia</taxon>
    </lineage>
</organism>
<protein>
    <submittedName>
        <fullName evidence="2">HET-domain-containing protein</fullName>
    </submittedName>
</protein>